<name>A0A1I6AN56_9BACI</name>
<evidence type="ECO:0000259" key="2">
    <source>
        <dbReference type="Pfam" id="PF13739"/>
    </source>
</evidence>
<dbReference type="Gene3D" id="3.30.565.40">
    <property type="entry name" value="Fervidobacterium nodosum Rt17-B1 like"/>
    <property type="match status" value="1"/>
</dbReference>
<feature type="domain" description="Deacetylase PdaC" evidence="2">
    <location>
        <begin position="18"/>
        <end position="94"/>
    </location>
</feature>
<keyword evidence="4" id="KW-1185">Reference proteome</keyword>
<gene>
    <name evidence="3" type="ORF">SAMN05421670_3498</name>
</gene>
<dbReference type="InterPro" id="IPR021729">
    <property type="entry name" value="DUF3298"/>
</dbReference>
<dbReference type="AlphaFoldDB" id="A0A1I6AN56"/>
<dbReference type="Pfam" id="PF11738">
    <property type="entry name" value="DUF3298"/>
    <property type="match status" value="1"/>
</dbReference>
<dbReference type="InterPro" id="IPR037126">
    <property type="entry name" value="PdaC/RsiV-like_sf"/>
</dbReference>
<dbReference type="OrthoDB" id="5637at2"/>
<dbReference type="RefSeq" id="WP_093538134.1">
    <property type="nucleotide sequence ID" value="NZ_JBAPSD010000243.1"/>
</dbReference>
<dbReference type="InterPro" id="IPR025303">
    <property type="entry name" value="PdaC"/>
</dbReference>
<protein>
    <recommendedName>
        <fullName evidence="5">DUF3298 domain-containing protein</fullName>
    </recommendedName>
</protein>
<proteinExistence type="predicted"/>
<accession>A0A1I6AN56</accession>
<evidence type="ECO:0008006" key="5">
    <source>
        <dbReference type="Google" id="ProtNLM"/>
    </source>
</evidence>
<reference evidence="4" key="1">
    <citation type="submission" date="2016-10" db="EMBL/GenBank/DDBJ databases">
        <authorList>
            <person name="Varghese N."/>
            <person name="Submissions S."/>
        </authorList>
    </citation>
    <scope>NUCLEOTIDE SEQUENCE [LARGE SCALE GENOMIC DNA]</scope>
    <source>
        <strain evidence="4">DSM 11706</strain>
    </source>
</reference>
<evidence type="ECO:0000313" key="4">
    <source>
        <dbReference type="Proteomes" id="UP000198734"/>
    </source>
</evidence>
<feature type="domain" description="DUF3298" evidence="1">
    <location>
        <begin position="113"/>
        <end position="183"/>
    </location>
</feature>
<dbReference type="Proteomes" id="UP000198734">
    <property type="component" value="Unassembled WGS sequence"/>
</dbReference>
<evidence type="ECO:0000259" key="1">
    <source>
        <dbReference type="Pfam" id="PF11738"/>
    </source>
</evidence>
<organism evidence="3 4">
    <name type="scientific">Psychrobacillus psychrotolerans</name>
    <dbReference type="NCBI Taxonomy" id="126156"/>
    <lineage>
        <taxon>Bacteria</taxon>
        <taxon>Bacillati</taxon>
        <taxon>Bacillota</taxon>
        <taxon>Bacilli</taxon>
        <taxon>Bacillales</taxon>
        <taxon>Bacillaceae</taxon>
        <taxon>Psychrobacillus</taxon>
    </lineage>
</organism>
<dbReference type="Pfam" id="PF13739">
    <property type="entry name" value="PdaC"/>
    <property type="match status" value="1"/>
</dbReference>
<evidence type="ECO:0000313" key="3">
    <source>
        <dbReference type="EMBL" id="SFQ70082.1"/>
    </source>
</evidence>
<dbReference type="EMBL" id="FOXU01000008">
    <property type="protein sequence ID" value="SFQ70082.1"/>
    <property type="molecule type" value="Genomic_DNA"/>
</dbReference>
<sequence>MDLPIRIETKYIKKSSPKINVYYPIVTNLPNPAVEKKINADIIHELNKLLIEQGFYSEHLVEMVGTYEIKTNERGVLSLSLTVYSFTGGAHGLTITKSLTFDVKTGKQYGLSELFKPDSNYVKVLSDMIEKKIVEWDVPLLEDFTQIRSDQDFYIADHSLVIYFQVYEWTPYVYGFPYFPITIKDIENLIREGGILEKMIPF</sequence>
<dbReference type="Gene3D" id="3.90.640.20">
    <property type="entry name" value="Heat-shock cognate protein, ATPase"/>
    <property type="match status" value="1"/>
</dbReference>
<dbReference type="STRING" id="126156.SAMN05421670_3498"/>